<protein>
    <submittedName>
        <fullName evidence="1">Uncharacterized protein</fullName>
    </submittedName>
</protein>
<sequence>MKQPNTTGRYKADVVKEGLHGMGFEIGEGGPINETEVRARKGNTFIHATVPENHPDRAELKILQVEDWETEIPIWEISIVLREWERVEDFNPWIFFRQLKEFDKRCKMLQWLNSPESEP</sequence>
<accession>A0ABD5QBP8</accession>
<comment type="caution">
    <text evidence="1">The sequence shown here is derived from an EMBL/GenBank/DDBJ whole genome shotgun (WGS) entry which is preliminary data.</text>
</comment>
<dbReference type="Proteomes" id="UP001595925">
    <property type="component" value="Unassembled WGS sequence"/>
</dbReference>
<proteinExistence type="predicted"/>
<name>A0ABD5QBP8_9EURY</name>
<dbReference type="AlphaFoldDB" id="A0ABD5QBP8"/>
<organism evidence="1 2">
    <name type="scientific">Saliphagus infecundisoli</name>
    <dbReference type="NCBI Taxonomy" id="1849069"/>
    <lineage>
        <taxon>Archaea</taxon>
        <taxon>Methanobacteriati</taxon>
        <taxon>Methanobacteriota</taxon>
        <taxon>Stenosarchaea group</taxon>
        <taxon>Halobacteria</taxon>
        <taxon>Halobacteriales</taxon>
        <taxon>Natrialbaceae</taxon>
        <taxon>Saliphagus</taxon>
    </lineage>
</organism>
<dbReference type="RefSeq" id="WP_224828538.1">
    <property type="nucleotide sequence ID" value="NZ_JAIVEF010000007.1"/>
</dbReference>
<reference evidence="1 2" key="1">
    <citation type="journal article" date="2019" name="Int. J. Syst. Evol. Microbiol.">
        <title>The Global Catalogue of Microorganisms (GCM) 10K type strain sequencing project: providing services to taxonomists for standard genome sequencing and annotation.</title>
        <authorList>
            <consortium name="The Broad Institute Genomics Platform"/>
            <consortium name="The Broad Institute Genome Sequencing Center for Infectious Disease"/>
            <person name="Wu L."/>
            <person name="Ma J."/>
        </authorList>
    </citation>
    <scope>NUCLEOTIDE SEQUENCE [LARGE SCALE GENOMIC DNA]</scope>
    <source>
        <strain evidence="1 2">CGMCC 1.15824</strain>
    </source>
</reference>
<gene>
    <name evidence="1" type="ORF">ACFPFO_05155</name>
</gene>
<evidence type="ECO:0000313" key="2">
    <source>
        <dbReference type="Proteomes" id="UP001595925"/>
    </source>
</evidence>
<evidence type="ECO:0000313" key="1">
    <source>
        <dbReference type="EMBL" id="MFC4987161.1"/>
    </source>
</evidence>
<dbReference type="EMBL" id="JBHSJG010000018">
    <property type="protein sequence ID" value="MFC4987161.1"/>
    <property type="molecule type" value="Genomic_DNA"/>
</dbReference>
<keyword evidence="2" id="KW-1185">Reference proteome</keyword>